<sequence>MNPTLKTLKSLRIKNNLINWLKKNYSHIPFPFVFVIGKIGNQFGYHLRYGKTFSEVYEELENTEYLSREELNSLVLKKLTSQIKYAYKYVPYYKNEYSEYDVENFKELKDIAKFPFIDKTIVRQYEDQFISTQFDKKHLIMKKTSGSTGMPLGVYMNNDTTLKEWAFVVHIWKRIGFNAKSSRILMREIEDKSKGICYYDVLKNELCVDISNMDDEHLEIYCKAVEKYKPDYIHGYPSSTLQLCRYIEVHGLNHQFKGVLPSSEGMSDDEVSYIKKVLKCPVLSFYGHTERLVMAGQCECSECYHVEPLYGYCELVDQQGNNIYEEGITGEIVATGFCNTAMPLIRYKTGDLAQWSLTKCKCGRNYLQLKKIEGRSTEYLVDKKENKISLTAFRYSFYDKHIKAFQFYQETIGEVIVKFVPEKGFNEDDRKFVLTTLTEDANGKINFYLEAHQQLSKKKSGKRELIVQMLKY</sequence>
<comment type="caution">
    <text evidence="1">The sequence shown here is derived from an EMBL/GenBank/DDBJ whole genome shotgun (WGS) entry which is preliminary data.</text>
</comment>
<dbReference type="InterPro" id="IPR053158">
    <property type="entry name" value="CapK_Type1_Caps_Biosynth"/>
</dbReference>
<dbReference type="Proteomes" id="UP000003100">
    <property type="component" value="Unassembled WGS sequence"/>
</dbReference>
<dbReference type="EMBL" id="ACBZ01000002">
    <property type="protein sequence ID" value="EEG51025.1"/>
    <property type="molecule type" value="Genomic_DNA"/>
</dbReference>
<dbReference type="Gene3D" id="3.40.50.12780">
    <property type="entry name" value="N-terminal domain of ligase-like"/>
    <property type="match status" value="1"/>
</dbReference>
<keyword evidence="2" id="KW-1185">Reference proteome</keyword>
<dbReference type="RefSeq" id="WP_005944707.1">
    <property type="nucleotide sequence ID" value="NZ_CP136423.1"/>
</dbReference>
<evidence type="ECO:0000313" key="1">
    <source>
        <dbReference type="EMBL" id="EEG51025.1"/>
    </source>
</evidence>
<dbReference type="SUPFAM" id="SSF56801">
    <property type="entry name" value="Acetyl-CoA synthetase-like"/>
    <property type="match status" value="1"/>
</dbReference>
<gene>
    <name evidence="1" type="ORF">RUMHYD_00082</name>
</gene>
<protein>
    <submittedName>
        <fullName evidence="1">Uncharacterized protein</fullName>
    </submittedName>
</protein>
<dbReference type="PANTHER" id="PTHR36932">
    <property type="entry name" value="CAPSULAR POLYSACCHARIDE BIOSYNTHESIS PROTEIN"/>
    <property type="match status" value="1"/>
</dbReference>
<dbReference type="InterPro" id="IPR042099">
    <property type="entry name" value="ANL_N_sf"/>
</dbReference>
<dbReference type="AlphaFoldDB" id="C0CGW9"/>
<dbReference type="PANTHER" id="PTHR36932:SF1">
    <property type="entry name" value="CAPSULAR POLYSACCHARIDE BIOSYNTHESIS PROTEIN"/>
    <property type="match status" value="1"/>
</dbReference>
<organism evidence="1 2">
    <name type="scientific">Blautia hydrogenotrophica (strain DSM 10507 / JCM 14656 / S5a33)</name>
    <name type="common">Ruminococcus hydrogenotrophicus</name>
    <dbReference type="NCBI Taxonomy" id="476272"/>
    <lineage>
        <taxon>Bacteria</taxon>
        <taxon>Bacillati</taxon>
        <taxon>Bacillota</taxon>
        <taxon>Clostridia</taxon>
        <taxon>Lachnospirales</taxon>
        <taxon>Lachnospiraceae</taxon>
        <taxon>Blautia</taxon>
    </lineage>
</organism>
<reference evidence="1 2" key="2">
    <citation type="submission" date="2009-02" db="EMBL/GenBank/DDBJ databases">
        <title>Draft genome sequence of Blautia hydrogenotrophica DSM 10507 (Ruminococcus hydrogenotrophicus DSM 10507).</title>
        <authorList>
            <person name="Sudarsanam P."/>
            <person name="Ley R."/>
            <person name="Guruge J."/>
            <person name="Turnbaugh P.J."/>
            <person name="Mahowald M."/>
            <person name="Liep D."/>
            <person name="Gordon J."/>
        </authorList>
    </citation>
    <scope>NUCLEOTIDE SEQUENCE [LARGE SCALE GENOMIC DNA]</scope>
    <source>
        <strain evidence="2">DSM 10507 / JCM 14656 / S5a33</strain>
    </source>
</reference>
<proteinExistence type="predicted"/>
<dbReference type="HOGENOM" id="CLU_035301_5_3_9"/>
<reference evidence="1 2" key="1">
    <citation type="submission" date="2009-01" db="EMBL/GenBank/DDBJ databases">
        <authorList>
            <person name="Fulton L."/>
            <person name="Clifton S."/>
            <person name="Fulton B."/>
            <person name="Xu J."/>
            <person name="Minx P."/>
            <person name="Pepin K.H."/>
            <person name="Johnson M."/>
            <person name="Bhonagiri V."/>
            <person name="Nash W.E."/>
            <person name="Mardis E.R."/>
            <person name="Wilson R.K."/>
        </authorList>
    </citation>
    <scope>NUCLEOTIDE SEQUENCE [LARGE SCALE GENOMIC DNA]</scope>
    <source>
        <strain evidence="2">DSM 10507 / JCM 14656 / S5a33</strain>
    </source>
</reference>
<name>C0CGW9_BLAHS</name>
<evidence type="ECO:0000313" key="2">
    <source>
        <dbReference type="Proteomes" id="UP000003100"/>
    </source>
</evidence>
<dbReference type="PATRIC" id="fig|476272.21.peg.3088"/>
<dbReference type="eggNOG" id="COG1541">
    <property type="taxonomic scope" value="Bacteria"/>
</dbReference>
<dbReference type="GeneID" id="86821250"/>
<accession>C0CGW9</accession>